<organism evidence="1 2">
    <name type="scientific">Polaribacter marinivivus</name>
    <dbReference type="NCBI Taxonomy" id="1524260"/>
    <lineage>
        <taxon>Bacteria</taxon>
        <taxon>Pseudomonadati</taxon>
        <taxon>Bacteroidota</taxon>
        <taxon>Flavobacteriia</taxon>
        <taxon>Flavobacteriales</taxon>
        <taxon>Flavobacteriaceae</taxon>
    </lineage>
</organism>
<proteinExistence type="predicted"/>
<name>A0ABV8R7N8_9FLAO</name>
<dbReference type="InterPro" id="IPR045493">
    <property type="entry name" value="DUF6435"/>
</dbReference>
<comment type="caution">
    <text evidence="1">The sequence shown here is derived from an EMBL/GenBank/DDBJ whole genome shotgun (WGS) entry which is preliminary data.</text>
</comment>
<gene>
    <name evidence="1" type="ORF">ACFOWD_05865</name>
</gene>
<dbReference type="Proteomes" id="UP001595826">
    <property type="component" value="Unassembled WGS sequence"/>
</dbReference>
<accession>A0ABV8R7N8</accession>
<sequence length="62" mass="7675">MYYRSQFKIYKNHLRKRYADLIEKSNNYRYEDESKSDMAAFKAMKILEKINQVKYLDREVTV</sequence>
<reference evidence="2" key="1">
    <citation type="journal article" date="2019" name="Int. J. Syst. Evol. Microbiol.">
        <title>The Global Catalogue of Microorganisms (GCM) 10K type strain sequencing project: providing services to taxonomists for standard genome sequencing and annotation.</title>
        <authorList>
            <consortium name="The Broad Institute Genomics Platform"/>
            <consortium name="The Broad Institute Genome Sequencing Center for Infectious Disease"/>
            <person name="Wu L."/>
            <person name="Ma J."/>
        </authorList>
    </citation>
    <scope>NUCLEOTIDE SEQUENCE [LARGE SCALE GENOMIC DNA]</scope>
    <source>
        <strain evidence="2">CECT 8655</strain>
    </source>
</reference>
<dbReference type="EMBL" id="JBHSCY010000001">
    <property type="protein sequence ID" value="MFC4268425.1"/>
    <property type="molecule type" value="Genomic_DNA"/>
</dbReference>
<dbReference type="NCBIfam" id="NF033487">
    <property type="entry name" value="Lacal_2735_fam"/>
    <property type="match status" value="1"/>
</dbReference>
<protein>
    <submittedName>
        <fullName evidence="1">Lacal_2735 family protein</fullName>
    </submittedName>
</protein>
<evidence type="ECO:0000313" key="1">
    <source>
        <dbReference type="EMBL" id="MFC4268425.1"/>
    </source>
</evidence>
<keyword evidence="2" id="KW-1185">Reference proteome</keyword>
<evidence type="ECO:0000313" key="2">
    <source>
        <dbReference type="Proteomes" id="UP001595826"/>
    </source>
</evidence>
<dbReference type="RefSeq" id="WP_298991804.1">
    <property type="nucleotide sequence ID" value="NZ_JBHSCY010000001.1"/>
</dbReference>